<accession>A0A6M3JNW2</accession>
<sequence length="63" mass="7129">MNNDQDATPLEDSLQSPAITNRYPSSLRCCPMCGEPMHLNLDAYAAWSVCNNCSYLERFGKER</sequence>
<organism evidence="2">
    <name type="scientific">viral metagenome</name>
    <dbReference type="NCBI Taxonomy" id="1070528"/>
    <lineage>
        <taxon>unclassified sequences</taxon>
        <taxon>metagenomes</taxon>
        <taxon>organismal metagenomes</taxon>
    </lineage>
</organism>
<evidence type="ECO:0000256" key="1">
    <source>
        <dbReference type="SAM" id="MobiDB-lite"/>
    </source>
</evidence>
<evidence type="ECO:0000313" key="2">
    <source>
        <dbReference type="EMBL" id="QJA71814.1"/>
    </source>
</evidence>
<gene>
    <name evidence="2" type="ORF">MM415A03029_0001</name>
    <name evidence="3" type="ORF">MM415B02151_0005</name>
</gene>
<dbReference type="AlphaFoldDB" id="A0A6M3JNW2"/>
<protein>
    <submittedName>
        <fullName evidence="2">Uncharacterized protein</fullName>
    </submittedName>
</protein>
<dbReference type="EMBL" id="MT141902">
    <property type="protein sequence ID" value="QJA71814.1"/>
    <property type="molecule type" value="Genomic_DNA"/>
</dbReference>
<feature type="compositionally biased region" description="Polar residues" evidence="1">
    <location>
        <begin position="13"/>
        <end position="22"/>
    </location>
</feature>
<reference evidence="2" key="1">
    <citation type="submission" date="2020-03" db="EMBL/GenBank/DDBJ databases">
        <title>The deep terrestrial virosphere.</title>
        <authorList>
            <person name="Holmfeldt K."/>
            <person name="Nilsson E."/>
            <person name="Simone D."/>
            <person name="Lopez-Fernandez M."/>
            <person name="Wu X."/>
            <person name="de Brujin I."/>
            <person name="Lundin D."/>
            <person name="Andersson A."/>
            <person name="Bertilsson S."/>
            <person name="Dopson M."/>
        </authorList>
    </citation>
    <scope>NUCLEOTIDE SEQUENCE</scope>
    <source>
        <strain evidence="2">MM415A03029</strain>
        <strain evidence="3">MM415B02151</strain>
    </source>
</reference>
<name>A0A6M3JNW2_9ZZZZ</name>
<evidence type="ECO:0000313" key="3">
    <source>
        <dbReference type="EMBL" id="QJA85989.1"/>
    </source>
</evidence>
<dbReference type="EMBL" id="MT142608">
    <property type="protein sequence ID" value="QJA85989.1"/>
    <property type="molecule type" value="Genomic_DNA"/>
</dbReference>
<proteinExistence type="predicted"/>
<feature type="region of interest" description="Disordered" evidence="1">
    <location>
        <begin position="1"/>
        <end position="22"/>
    </location>
</feature>